<feature type="signal peptide" evidence="1">
    <location>
        <begin position="1"/>
        <end position="17"/>
    </location>
</feature>
<keyword evidence="1" id="KW-0732">Signal</keyword>
<name>A0A255ZPG1_9FLAO</name>
<evidence type="ECO:0000313" key="3">
    <source>
        <dbReference type="Proteomes" id="UP000216035"/>
    </source>
</evidence>
<feature type="chain" id="PRO_5013214100" evidence="1">
    <location>
        <begin position="18"/>
        <end position="131"/>
    </location>
</feature>
<sequence>MKKIYLCLLFTPFVLNAQINIDRTWKDAINRTFQHLDKTKVQSGILLDYGMEFTNVTAYNGVLTDSTDINTNVLGDIYKTLFMSKVVADTVHTPTFDRYAYNWAKARFNATKDSSGIYILSGLLYEYQKLD</sequence>
<dbReference type="Proteomes" id="UP000216035">
    <property type="component" value="Unassembled WGS sequence"/>
</dbReference>
<evidence type="ECO:0000313" key="2">
    <source>
        <dbReference type="EMBL" id="OYQ42804.1"/>
    </source>
</evidence>
<gene>
    <name evidence="2" type="ORF">CHX27_11720</name>
</gene>
<protein>
    <submittedName>
        <fullName evidence="2">Uncharacterized protein</fullName>
    </submittedName>
</protein>
<reference evidence="2 3" key="1">
    <citation type="submission" date="2017-07" db="EMBL/GenBank/DDBJ databases">
        <title>Flavobacterium cyanobacteriorum sp. nov., isolated from cyanobacterial aggregates in a eutrophic lake.</title>
        <authorList>
            <person name="Cai H."/>
        </authorList>
    </citation>
    <scope>NUCLEOTIDE SEQUENCE [LARGE SCALE GENOMIC DNA]</scope>
    <source>
        <strain evidence="2 3">TH167</strain>
    </source>
</reference>
<comment type="caution">
    <text evidence="2">The sequence shown here is derived from an EMBL/GenBank/DDBJ whole genome shotgun (WGS) entry which is preliminary data.</text>
</comment>
<keyword evidence="3" id="KW-1185">Reference proteome</keyword>
<dbReference type="RefSeq" id="WP_094486960.1">
    <property type="nucleotide sequence ID" value="NZ_NOXX01000211.1"/>
</dbReference>
<organism evidence="2 3">
    <name type="scientific">Flavobacterium aurantiibacter</name>
    <dbReference type="NCBI Taxonomy" id="2023067"/>
    <lineage>
        <taxon>Bacteria</taxon>
        <taxon>Pseudomonadati</taxon>
        <taxon>Bacteroidota</taxon>
        <taxon>Flavobacteriia</taxon>
        <taxon>Flavobacteriales</taxon>
        <taxon>Flavobacteriaceae</taxon>
        <taxon>Flavobacterium</taxon>
    </lineage>
</organism>
<accession>A0A255ZPG1</accession>
<evidence type="ECO:0000256" key="1">
    <source>
        <dbReference type="SAM" id="SignalP"/>
    </source>
</evidence>
<dbReference type="EMBL" id="NOXX01000211">
    <property type="protein sequence ID" value="OYQ42804.1"/>
    <property type="molecule type" value="Genomic_DNA"/>
</dbReference>
<proteinExistence type="predicted"/>
<dbReference type="OrthoDB" id="4535652at2"/>
<dbReference type="AlphaFoldDB" id="A0A255ZPG1"/>